<feature type="region of interest" description="Disordered" evidence="1">
    <location>
        <begin position="1"/>
        <end position="36"/>
    </location>
</feature>
<protein>
    <submittedName>
        <fullName evidence="2">Uncharacterized protein</fullName>
    </submittedName>
</protein>
<evidence type="ECO:0000313" key="3">
    <source>
        <dbReference type="Proteomes" id="UP001497497"/>
    </source>
</evidence>
<name>A0AAV2I5J2_LYMST</name>
<proteinExistence type="predicted"/>
<sequence length="142" mass="15519">SFEVFSSLPSSSPGRSASSASFDPSGPSKLSLPPIKGKNLFTAKSRKAARETYLKQLKEASGASLPLPEVTEPRPRITLKKPFDGWDLDTPVKLPLNARLPTLVDKIPRLISLATQDEKKYSDPFSDFDSYQLPTGSPRTLT</sequence>
<evidence type="ECO:0000313" key="2">
    <source>
        <dbReference type="EMBL" id="CAL1539648.1"/>
    </source>
</evidence>
<feature type="compositionally biased region" description="Polar residues" evidence="1">
    <location>
        <begin position="132"/>
        <end position="142"/>
    </location>
</feature>
<dbReference type="AlphaFoldDB" id="A0AAV2I5J2"/>
<feature type="non-terminal residue" evidence="2">
    <location>
        <position position="142"/>
    </location>
</feature>
<evidence type="ECO:0000256" key="1">
    <source>
        <dbReference type="SAM" id="MobiDB-lite"/>
    </source>
</evidence>
<dbReference type="Proteomes" id="UP001497497">
    <property type="component" value="Unassembled WGS sequence"/>
</dbReference>
<reference evidence="2 3" key="1">
    <citation type="submission" date="2024-04" db="EMBL/GenBank/DDBJ databases">
        <authorList>
            <consortium name="Genoscope - CEA"/>
            <person name="William W."/>
        </authorList>
    </citation>
    <scope>NUCLEOTIDE SEQUENCE [LARGE SCALE GENOMIC DNA]</scope>
</reference>
<gene>
    <name evidence="2" type="ORF">GSLYS_00013381001</name>
</gene>
<dbReference type="EMBL" id="CAXITT010000348">
    <property type="protein sequence ID" value="CAL1539648.1"/>
    <property type="molecule type" value="Genomic_DNA"/>
</dbReference>
<feature type="non-terminal residue" evidence="2">
    <location>
        <position position="1"/>
    </location>
</feature>
<feature type="compositionally biased region" description="Low complexity" evidence="1">
    <location>
        <begin position="1"/>
        <end position="21"/>
    </location>
</feature>
<organism evidence="2 3">
    <name type="scientific">Lymnaea stagnalis</name>
    <name type="common">Great pond snail</name>
    <name type="synonym">Helix stagnalis</name>
    <dbReference type="NCBI Taxonomy" id="6523"/>
    <lineage>
        <taxon>Eukaryota</taxon>
        <taxon>Metazoa</taxon>
        <taxon>Spiralia</taxon>
        <taxon>Lophotrochozoa</taxon>
        <taxon>Mollusca</taxon>
        <taxon>Gastropoda</taxon>
        <taxon>Heterobranchia</taxon>
        <taxon>Euthyneura</taxon>
        <taxon>Panpulmonata</taxon>
        <taxon>Hygrophila</taxon>
        <taxon>Lymnaeoidea</taxon>
        <taxon>Lymnaeidae</taxon>
        <taxon>Lymnaea</taxon>
    </lineage>
</organism>
<keyword evidence="3" id="KW-1185">Reference proteome</keyword>
<comment type="caution">
    <text evidence="2">The sequence shown here is derived from an EMBL/GenBank/DDBJ whole genome shotgun (WGS) entry which is preliminary data.</text>
</comment>
<accession>A0AAV2I5J2</accession>
<feature type="region of interest" description="Disordered" evidence="1">
    <location>
        <begin position="119"/>
        <end position="142"/>
    </location>
</feature>